<dbReference type="InterPro" id="IPR001977">
    <property type="entry name" value="Depp_CoAkinase"/>
</dbReference>
<accession>A0ABQ3APU2</accession>
<dbReference type="EMBL" id="BMYZ01000001">
    <property type="protein sequence ID" value="GGY62853.1"/>
    <property type="molecule type" value="Genomic_DNA"/>
</dbReference>
<gene>
    <name evidence="5 7" type="primary">coaE</name>
    <name evidence="7" type="ORF">GCM10011613_02990</name>
</gene>
<name>A0ABQ3APU2_9GAMM</name>
<reference evidence="8" key="1">
    <citation type="journal article" date="2019" name="Int. J. Syst. Evol. Microbiol.">
        <title>The Global Catalogue of Microorganisms (GCM) 10K type strain sequencing project: providing services to taxonomists for standard genome sequencing and annotation.</title>
        <authorList>
            <consortium name="The Broad Institute Genomics Platform"/>
            <consortium name="The Broad Institute Genome Sequencing Center for Infectious Disease"/>
            <person name="Wu L."/>
            <person name="Ma J."/>
        </authorList>
    </citation>
    <scope>NUCLEOTIDE SEQUENCE [LARGE SCALE GENOMIC DNA]</scope>
    <source>
        <strain evidence="8">KCTC 32239</strain>
    </source>
</reference>
<sequence>MIVGLTGGIGSGKSEVSSRFERLGIRVVDADIVAREVVMPGSFSLQAIAERFGLDILSQDGSLDRKKLRSLIFENPSEKAWLENLLHPIIRKEIIAQLTHSESPYTILSSPLLLETTQHELVDRVLVVDAEENLQLARATLRDESNTEQIKKIMGTQMNRSTRIAKADDIIHNHGDLEELEQQVQLLHARYLELAQHMKN</sequence>
<feature type="binding site" evidence="5">
    <location>
        <begin position="10"/>
        <end position="15"/>
    </location>
    <ligand>
        <name>ATP</name>
        <dbReference type="ChEBI" id="CHEBI:30616"/>
    </ligand>
</feature>
<dbReference type="PANTHER" id="PTHR10695">
    <property type="entry name" value="DEPHOSPHO-COA KINASE-RELATED"/>
    <property type="match status" value="1"/>
</dbReference>
<evidence type="ECO:0000256" key="6">
    <source>
        <dbReference type="NCBIfam" id="TIGR00152"/>
    </source>
</evidence>
<evidence type="ECO:0000313" key="7">
    <source>
        <dbReference type="EMBL" id="GGY62853.1"/>
    </source>
</evidence>
<evidence type="ECO:0000256" key="2">
    <source>
        <dbReference type="ARBA" id="ARBA00022741"/>
    </source>
</evidence>
<organism evidence="7 8">
    <name type="scientific">Cellvibrio zantedeschiae</name>
    <dbReference type="NCBI Taxonomy" id="1237077"/>
    <lineage>
        <taxon>Bacteria</taxon>
        <taxon>Pseudomonadati</taxon>
        <taxon>Pseudomonadota</taxon>
        <taxon>Gammaproteobacteria</taxon>
        <taxon>Cellvibrionales</taxon>
        <taxon>Cellvibrionaceae</taxon>
        <taxon>Cellvibrio</taxon>
    </lineage>
</organism>
<evidence type="ECO:0000256" key="1">
    <source>
        <dbReference type="ARBA" id="ARBA00009018"/>
    </source>
</evidence>
<dbReference type="RefSeq" id="WP_189415412.1">
    <property type="nucleotide sequence ID" value="NZ_BMYZ01000001.1"/>
</dbReference>
<keyword evidence="2 5" id="KW-0547">Nucleotide-binding</keyword>
<evidence type="ECO:0000256" key="5">
    <source>
        <dbReference type="HAMAP-Rule" id="MF_00376"/>
    </source>
</evidence>
<dbReference type="Proteomes" id="UP000619761">
    <property type="component" value="Unassembled WGS sequence"/>
</dbReference>
<proteinExistence type="inferred from homology"/>
<protein>
    <recommendedName>
        <fullName evidence="5 6">Dephospho-CoA kinase</fullName>
        <ecNumber evidence="5 6">2.7.1.24</ecNumber>
    </recommendedName>
    <alternativeName>
        <fullName evidence="5">Dephosphocoenzyme A kinase</fullName>
    </alternativeName>
</protein>
<keyword evidence="5" id="KW-0808">Transferase</keyword>
<keyword evidence="4 5" id="KW-0173">Coenzyme A biosynthesis</keyword>
<evidence type="ECO:0000256" key="3">
    <source>
        <dbReference type="ARBA" id="ARBA00022840"/>
    </source>
</evidence>
<evidence type="ECO:0000313" key="8">
    <source>
        <dbReference type="Proteomes" id="UP000619761"/>
    </source>
</evidence>
<comment type="catalytic activity">
    <reaction evidence="5">
        <text>3'-dephospho-CoA + ATP = ADP + CoA + H(+)</text>
        <dbReference type="Rhea" id="RHEA:18245"/>
        <dbReference type="ChEBI" id="CHEBI:15378"/>
        <dbReference type="ChEBI" id="CHEBI:30616"/>
        <dbReference type="ChEBI" id="CHEBI:57287"/>
        <dbReference type="ChEBI" id="CHEBI:57328"/>
        <dbReference type="ChEBI" id="CHEBI:456216"/>
        <dbReference type="EC" id="2.7.1.24"/>
    </reaction>
</comment>
<keyword evidence="8" id="KW-1185">Reference proteome</keyword>
<evidence type="ECO:0000256" key="4">
    <source>
        <dbReference type="ARBA" id="ARBA00022993"/>
    </source>
</evidence>
<dbReference type="CDD" id="cd02022">
    <property type="entry name" value="DPCK"/>
    <property type="match status" value="1"/>
</dbReference>
<dbReference type="Gene3D" id="3.40.50.300">
    <property type="entry name" value="P-loop containing nucleotide triphosphate hydrolases"/>
    <property type="match status" value="1"/>
</dbReference>
<dbReference type="PROSITE" id="PS51219">
    <property type="entry name" value="DPCK"/>
    <property type="match status" value="1"/>
</dbReference>
<comment type="function">
    <text evidence="5">Catalyzes the phosphorylation of the 3'-hydroxyl group of dephosphocoenzyme A to form coenzyme A.</text>
</comment>
<dbReference type="EC" id="2.7.1.24" evidence="5 6"/>
<comment type="similarity">
    <text evidence="1 5">Belongs to the CoaE family.</text>
</comment>
<keyword evidence="5" id="KW-0963">Cytoplasm</keyword>
<keyword evidence="3 5" id="KW-0067">ATP-binding</keyword>
<dbReference type="Pfam" id="PF01121">
    <property type="entry name" value="CoaE"/>
    <property type="match status" value="1"/>
</dbReference>
<comment type="subcellular location">
    <subcellularLocation>
        <location evidence="5">Cytoplasm</location>
    </subcellularLocation>
</comment>
<dbReference type="NCBIfam" id="TIGR00152">
    <property type="entry name" value="dephospho-CoA kinase"/>
    <property type="match status" value="1"/>
</dbReference>
<comment type="caution">
    <text evidence="7">The sequence shown here is derived from an EMBL/GenBank/DDBJ whole genome shotgun (WGS) entry which is preliminary data.</text>
</comment>
<dbReference type="HAMAP" id="MF_00376">
    <property type="entry name" value="Dephospho_CoA_kinase"/>
    <property type="match status" value="1"/>
</dbReference>
<dbReference type="GO" id="GO:0016301">
    <property type="term" value="F:kinase activity"/>
    <property type="evidence" value="ECO:0007669"/>
    <property type="project" value="UniProtKB-KW"/>
</dbReference>
<comment type="pathway">
    <text evidence="5">Cofactor biosynthesis; coenzyme A biosynthesis; CoA from (R)-pantothenate: step 5/5.</text>
</comment>
<keyword evidence="5 7" id="KW-0418">Kinase</keyword>
<dbReference type="SUPFAM" id="SSF52540">
    <property type="entry name" value="P-loop containing nucleoside triphosphate hydrolases"/>
    <property type="match status" value="1"/>
</dbReference>
<dbReference type="InterPro" id="IPR027417">
    <property type="entry name" value="P-loop_NTPase"/>
</dbReference>
<dbReference type="PANTHER" id="PTHR10695:SF46">
    <property type="entry name" value="BIFUNCTIONAL COENZYME A SYNTHASE-RELATED"/>
    <property type="match status" value="1"/>
</dbReference>